<dbReference type="HOGENOM" id="CLU_188488_1_0_14"/>
<dbReference type="EMBL" id="FO681348">
    <property type="protein sequence ID" value="CCV66459.1"/>
    <property type="molecule type" value="Genomic_DNA"/>
</dbReference>
<dbReference type="InterPro" id="IPR015077">
    <property type="entry name" value="DUF1858"/>
</dbReference>
<evidence type="ECO:0000259" key="1">
    <source>
        <dbReference type="Pfam" id="PF08984"/>
    </source>
</evidence>
<gene>
    <name evidence="2" type="ORF">BN85314380</name>
</gene>
<name>U4KTC7_9MOLU</name>
<dbReference type="STRING" id="61635.BN85314380"/>
<dbReference type="OrthoDB" id="411397at2"/>
<dbReference type="SUPFAM" id="SSF140683">
    <property type="entry name" value="SP0561-like"/>
    <property type="match status" value="1"/>
</dbReference>
<reference evidence="2 3" key="1">
    <citation type="journal article" date="2013" name="J. Mol. Microbiol. Biotechnol.">
        <title>Analysis of the Complete Genomes of Acholeplasma brassicae , A. palmae and A. laidlawii and Their Comparison to the Obligate Parasites from ' Candidatus Phytoplasma'.</title>
        <authorList>
            <person name="Kube M."/>
            <person name="Siewert C."/>
            <person name="Migdoll A.M."/>
            <person name="Duduk B."/>
            <person name="Holz S."/>
            <person name="Rabus R."/>
            <person name="Seemuller E."/>
            <person name="Mitrovic J."/>
            <person name="Muller I."/>
            <person name="Buttner C."/>
            <person name="Reinhardt R."/>
        </authorList>
    </citation>
    <scope>NUCLEOTIDE SEQUENCE [LARGE SCALE GENOMIC DNA]</scope>
    <source>
        <strain evidence="3">0502</strain>
    </source>
</reference>
<dbReference type="Pfam" id="PF08984">
    <property type="entry name" value="DUF1858"/>
    <property type="match status" value="1"/>
</dbReference>
<dbReference type="RefSeq" id="WP_030005319.1">
    <property type="nucleotide sequence ID" value="NC_022549.1"/>
</dbReference>
<evidence type="ECO:0000313" key="2">
    <source>
        <dbReference type="EMBL" id="CCV66459.1"/>
    </source>
</evidence>
<proteinExistence type="predicted"/>
<feature type="domain" description="DUF1858" evidence="1">
    <location>
        <begin position="3"/>
        <end position="58"/>
    </location>
</feature>
<dbReference type="Proteomes" id="UP000032737">
    <property type="component" value="Chromosome"/>
</dbReference>
<dbReference type="KEGG" id="abra:BN85314380"/>
<accession>U4KTC7</accession>
<protein>
    <recommendedName>
        <fullName evidence="1">DUF1858 domain-containing protein</fullName>
    </recommendedName>
</protein>
<sequence length="77" mass="8878">MEIDLNEKIIDLVKKDEKIKDILSELGFSEITKPGMIQTVGRFMSINQGSSLRKIDIEVIKERFKSYGYQIKGDLNE</sequence>
<dbReference type="InterPro" id="IPR038062">
    <property type="entry name" value="ScdA-like_N_sf"/>
</dbReference>
<keyword evidence="3" id="KW-1185">Reference proteome</keyword>
<dbReference type="AlphaFoldDB" id="U4KTC7"/>
<organism evidence="2 3">
    <name type="scientific">Acholeplasma brassicae</name>
    <dbReference type="NCBI Taxonomy" id="61635"/>
    <lineage>
        <taxon>Bacteria</taxon>
        <taxon>Bacillati</taxon>
        <taxon>Mycoplasmatota</taxon>
        <taxon>Mollicutes</taxon>
        <taxon>Acholeplasmatales</taxon>
        <taxon>Acholeplasmataceae</taxon>
        <taxon>Acholeplasma</taxon>
    </lineage>
</organism>
<dbReference type="Gene3D" id="1.10.3910.10">
    <property type="entry name" value="SP0561-like"/>
    <property type="match status" value="1"/>
</dbReference>
<evidence type="ECO:0000313" key="3">
    <source>
        <dbReference type="Proteomes" id="UP000032737"/>
    </source>
</evidence>